<dbReference type="GO" id="GO:0005886">
    <property type="term" value="C:plasma membrane"/>
    <property type="evidence" value="ECO:0007669"/>
    <property type="project" value="UniProtKB-SubCell"/>
</dbReference>
<dbReference type="PANTHER" id="PTHR30341:SF0">
    <property type="entry name" value="NA(+)_H(+) ANTIPORTER NHAA"/>
    <property type="match status" value="1"/>
</dbReference>
<feature type="transmembrane region" description="Helical" evidence="6">
    <location>
        <begin position="325"/>
        <end position="349"/>
    </location>
</feature>
<dbReference type="Pfam" id="PF06965">
    <property type="entry name" value="Na_H_antiport_1"/>
    <property type="match status" value="1"/>
</dbReference>
<gene>
    <name evidence="6" type="primary">nhaA</name>
    <name evidence="7" type="ORF">SAMN05444682_101253</name>
</gene>
<dbReference type="GO" id="GO:0006885">
    <property type="term" value="P:regulation of pH"/>
    <property type="evidence" value="ECO:0007669"/>
    <property type="project" value="UniProtKB-UniRule"/>
</dbReference>
<evidence type="ECO:0000313" key="8">
    <source>
        <dbReference type="Proteomes" id="UP000198670"/>
    </source>
</evidence>
<dbReference type="OrthoDB" id="9808135at2"/>
<dbReference type="Gene3D" id="1.20.1530.10">
    <property type="entry name" value="Na+/H+ antiporter like domain"/>
    <property type="match status" value="1"/>
</dbReference>
<dbReference type="NCBIfam" id="NF007111">
    <property type="entry name" value="PRK09560.1"/>
    <property type="match status" value="1"/>
</dbReference>
<reference evidence="7 8" key="1">
    <citation type="submission" date="2016-10" db="EMBL/GenBank/DDBJ databases">
        <authorList>
            <person name="de Groot N.N."/>
        </authorList>
    </citation>
    <scope>NUCLEOTIDE SEQUENCE [LARGE SCALE GENOMIC DNA]</scope>
    <source>
        <strain evidence="7 8">RK1</strain>
    </source>
</reference>
<dbReference type="PANTHER" id="PTHR30341">
    <property type="entry name" value="SODIUM ION/PROTON ANTIPORTER NHAA-RELATED"/>
    <property type="match status" value="1"/>
</dbReference>
<feature type="transmembrane region" description="Helical" evidence="6">
    <location>
        <begin position="12"/>
        <end position="34"/>
    </location>
</feature>
<dbReference type="InterPro" id="IPR004670">
    <property type="entry name" value="NhaA"/>
</dbReference>
<keyword evidence="5 6" id="KW-0472">Membrane</keyword>
<protein>
    <recommendedName>
        <fullName evidence="6">Na(+)/H(+) antiporter NhaA</fullName>
    </recommendedName>
    <alternativeName>
        <fullName evidence="6">Sodium/proton antiporter NhaA</fullName>
    </alternativeName>
</protein>
<keyword evidence="6" id="KW-0813">Transport</keyword>
<keyword evidence="6" id="KW-0050">Antiport</keyword>
<feature type="transmembrane region" description="Helical" evidence="6">
    <location>
        <begin position="361"/>
        <end position="378"/>
    </location>
</feature>
<accession>A0A1I3D062</accession>
<evidence type="ECO:0000313" key="7">
    <source>
        <dbReference type="EMBL" id="SFH79871.1"/>
    </source>
</evidence>
<feature type="transmembrane region" description="Helical" evidence="6">
    <location>
        <begin position="288"/>
        <end position="310"/>
    </location>
</feature>
<comment type="similarity">
    <text evidence="6">Belongs to the NhaA Na(+)/H(+) (TC 2.A.33) antiporter family.</text>
</comment>
<proteinExistence type="inferred from homology"/>
<feature type="transmembrane region" description="Helical" evidence="6">
    <location>
        <begin position="182"/>
        <end position="201"/>
    </location>
</feature>
<organism evidence="7 8">
    <name type="scientific">Parapedobacter indicus</name>
    <dbReference type="NCBI Taxonomy" id="1477437"/>
    <lineage>
        <taxon>Bacteria</taxon>
        <taxon>Pseudomonadati</taxon>
        <taxon>Bacteroidota</taxon>
        <taxon>Sphingobacteriia</taxon>
        <taxon>Sphingobacteriales</taxon>
        <taxon>Sphingobacteriaceae</taxon>
        <taxon>Parapedobacter</taxon>
    </lineage>
</organism>
<feature type="transmembrane region" description="Helical" evidence="6">
    <location>
        <begin position="153"/>
        <end position="176"/>
    </location>
</feature>
<dbReference type="STRING" id="1477437.SAMN05444682_101253"/>
<comment type="function">
    <text evidence="6">Na(+)/H(+) antiporter that extrudes sodium in exchange for external protons.</text>
</comment>
<dbReference type="GO" id="GO:0015385">
    <property type="term" value="F:sodium:proton antiporter activity"/>
    <property type="evidence" value="ECO:0007669"/>
    <property type="project" value="UniProtKB-UniRule"/>
</dbReference>
<dbReference type="Proteomes" id="UP000198670">
    <property type="component" value="Unassembled WGS sequence"/>
</dbReference>
<evidence type="ECO:0000256" key="2">
    <source>
        <dbReference type="ARBA" id="ARBA00022475"/>
    </source>
</evidence>
<comment type="subcellular location">
    <subcellularLocation>
        <location evidence="1">Cell inner membrane</location>
        <topology evidence="1">Multi-pass membrane protein</topology>
    </subcellularLocation>
    <subcellularLocation>
        <location evidence="6">Cell membrane</location>
        <topology evidence="6">Multi-pass membrane protein</topology>
    </subcellularLocation>
</comment>
<dbReference type="RefSeq" id="WP_090622972.1">
    <property type="nucleotide sequence ID" value="NZ_FOQO01000001.1"/>
</dbReference>
<evidence type="ECO:0000256" key="1">
    <source>
        <dbReference type="ARBA" id="ARBA00004429"/>
    </source>
</evidence>
<evidence type="ECO:0000256" key="5">
    <source>
        <dbReference type="ARBA" id="ARBA00023136"/>
    </source>
</evidence>
<keyword evidence="3 6" id="KW-0812">Transmembrane</keyword>
<feature type="transmembrane region" description="Helical" evidence="6">
    <location>
        <begin position="127"/>
        <end position="144"/>
    </location>
</feature>
<dbReference type="HAMAP" id="MF_01844">
    <property type="entry name" value="NhaA"/>
    <property type="match status" value="1"/>
</dbReference>
<keyword evidence="8" id="KW-1185">Reference proteome</keyword>
<name>A0A1I3D062_9SPHI</name>
<evidence type="ECO:0000256" key="3">
    <source>
        <dbReference type="ARBA" id="ARBA00022692"/>
    </source>
</evidence>
<keyword evidence="4 6" id="KW-1133">Transmembrane helix</keyword>
<feature type="transmembrane region" description="Helical" evidence="6">
    <location>
        <begin position="96"/>
        <end position="115"/>
    </location>
</feature>
<sequence length="391" mass="42150">MRRQIKQFFEADSASGITLLIFLVVSLLVANSPLGPGFESLLAHKIGFESGSIHLNYSILQWINDGLMAVFFLMVGIEIKQELAHGQLSSAKKASLPFFAALGGMLLPAGIYLLFNVGTETHHGWGIPMATDIAFAIGILSILGKRVPLALKVFLTAIAIVDDLGAILVIAIFYTSDLAADYLLYALGIFLLLTFINRMGVKSVWVYLIPGVFMWYFIHHSGIHATIAGVLTAFAIPIEGKKGGSSPIQRVEHAISTPVNFIIMPLFALANTNIRFESGMIEGLASPLGLGIIAGLFVGKSLGITLFSWISVKLGMSELPKSTRWIQVFSIGLMGGIGFTMSIFIALLSFSDPLHQTAAKFSILVASALSAIIGYSILKRLGNQYADKNNK</sequence>
<dbReference type="AlphaFoldDB" id="A0A1I3D062"/>
<dbReference type="EMBL" id="FOQO01000001">
    <property type="protein sequence ID" value="SFH79871.1"/>
    <property type="molecule type" value="Genomic_DNA"/>
</dbReference>
<dbReference type="NCBIfam" id="NF007112">
    <property type="entry name" value="PRK09561.1"/>
    <property type="match status" value="1"/>
</dbReference>
<keyword evidence="6" id="KW-0915">Sodium</keyword>
<keyword evidence="6" id="KW-0739">Sodium transport</keyword>
<evidence type="ECO:0000256" key="4">
    <source>
        <dbReference type="ARBA" id="ARBA00022989"/>
    </source>
</evidence>
<keyword evidence="2 6" id="KW-1003">Cell membrane</keyword>
<keyword evidence="6" id="KW-0406">Ion transport</keyword>
<comment type="catalytic activity">
    <reaction evidence="6">
        <text>Na(+)(in) + 2 H(+)(out) = Na(+)(out) + 2 H(+)(in)</text>
        <dbReference type="Rhea" id="RHEA:29251"/>
        <dbReference type="ChEBI" id="CHEBI:15378"/>
        <dbReference type="ChEBI" id="CHEBI:29101"/>
    </reaction>
</comment>
<dbReference type="InterPro" id="IPR023171">
    <property type="entry name" value="Na/H_antiporter_dom_sf"/>
</dbReference>
<evidence type="ECO:0000256" key="6">
    <source>
        <dbReference type="HAMAP-Rule" id="MF_01844"/>
    </source>
</evidence>
<dbReference type="NCBIfam" id="TIGR00773">
    <property type="entry name" value="NhaA"/>
    <property type="match status" value="1"/>
</dbReference>
<feature type="transmembrane region" description="Helical" evidence="6">
    <location>
        <begin position="258"/>
        <end position="276"/>
    </location>
</feature>
<feature type="transmembrane region" description="Helical" evidence="6">
    <location>
        <begin position="213"/>
        <end position="238"/>
    </location>
</feature>